<accession>A0A6H1ZES1</accession>
<reference evidence="1" key="1">
    <citation type="submission" date="2020-03" db="EMBL/GenBank/DDBJ databases">
        <title>The deep terrestrial virosphere.</title>
        <authorList>
            <person name="Holmfeldt K."/>
            <person name="Nilsson E."/>
            <person name="Simone D."/>
            <person name="Lopez-Fernandez M."/>
            <person name="Wu X."/>
            <person name="de Brujin I."/>
            <person name="Lundin D."/>
            <person name="Andersson A."/>
            <person name="Bertilsson S."/>
            <person name="Dopson M."/>
        </authorList>
    </citation>
    <scope>NUCLEOTIDE SEQUENCE</scope>
    <source>
        <strain evidence="1">TM448A00274</strain>
        <strain evidence="2">TM448B00451</strain>
    </source>
</reference>
<sequence>MKAILLIILLTCGCTVTYINPPELAPMQPEFKAPPLYEAIHKDINKCGKGIGHG</sequence>
<proteinExistence type="predicted"/>
<gene>
    <name evidence="1" type="ORF">TM448A00274_0039</name>
    <name evidence="2" type="ORF">TM448B00451_0032</name>
</gene>
<evidence type="ECO:0000313" key="1">
    <source>
        <dbReference type="EMBL" id="QJA45755.1"/>
    </source>
</evidence>
<dbReference type="EMBL" id="MT143996">
    <property type="protein sequence ID" value="QJA45755.1"/>
    <property type="molecule type" value="Genomic_DNA"/>
</dbReference>
<dbReference type="EMBL" id="MT144621">
    <property type="protein sequence ID" value="QJH95508.1"/>
    <property type="molecule type" value="Genomic_DNA"/>
</dbReference>
<evidence type="ECO:0000313" key="2">
    <source>
        <dbReference type="EMBL" id="QJH95508.1"/>
    </source>
</evidence>
<name>A0A6H1ZES1_9ZZZZ</name>
<dbReference type="AlphaFoldDB" id="A0A6H1ZES1"/>
<organism evidence="1">
    <name type="scientific">viral metagenome</name>
    <dbReference type="NCBI Taxonomy" id="1070528"/>
    <lineage>
        <taxon>unclassified sequences</taxon>
        <taxon>metagenomes</taxon>
        <taxon>organismal metagenomes</taxon>
    </lineage>
</organism>
<protein>
    <submittedName>
        <fullName evidence="1">Uncharacterized protein</fullName>
    </submittedName>
</protein>